<evidence type="ECO:0000313" key="2">
    <source>
        <dbReference type="Proteomes" id="UP000248057"/>
    </source>
</evidence>
<name>A0A2V3YBB8_9FIRM</name>
<dbReference type="AlphaFoldDB" id="A0A2V3YBB8"/>
<sequence>MTDGEYEKQYFVKNIEKTLILWEKEVDTPG</sequence>
<reference evidence="1 2" key="1">
    <citation type="submission" date="2018-05" db="EMBL/GenBank/DDBJ databases">
        <title>Genomic Encyclopedia of Type Strains, Phase IV (KMG-IV): sequencing the most valuable type-strain genomes for metagenomic binning, comparative biology and taxonomic classification.</title>
        <authorList>
            <person name="Goeker M."/>
        </authorList>
    </citation>
    <scope>NUCLEOTIDE SEQUENCE [LARGE SCALE GENOMIC DNA]</scope>
    <source>
        <strain evidence="1 2">DSM 24995</strain>
    </source>
</reference>
<accession>A0A2V3YBB8</accession>
<protein>
    <submittedName>
        <fullName evidence="1">Uncharacterized protein</fullName>
    </submittedName>
</protein>
<comment type="caution">
    <text evidence="1">The sequence shown here is derived from an EMBL/GenBank/DDBJ whole genome shotgun (WGS) entry which is preliminary data.</text>
</comment>
<proteinExistence type="predicted"/>
<gene>
    <name evidence="1" type="ORF">DFR60_102431</name>
</gene>
<evidence type="ECO:0000313" key="1">
    <source>
        <dbReference type="EMBL" id="PXX56156.1"/>
    </source>
</evidence>
<dbReference type="Proteomes" id="UP000248057">
    <property type="component" value="Unassembled WGS sequence"/>
</dbReference>
<organism evidence="1 2">
    <name type="scientific">Hungatella effluvii</name>
    <dbReference type="NCBI Taxonomy" id="1096246"/>
    <lineage>
        <taxon>Bacteria</taxon>
        <taxon>Bacillati</taxon>
        <taxon>Bacillota</taxon>
        <taxon>Clostridia</taxon>
        <taxon>Lachnospirales</taxon>
        <taxon>Lachnospiraceae</taxon>
        <taxon>Hungatella</taxon>
    </lineage>
</organism>
<keyword evidence="2" id="KW-1185">Reference proteome</keyword>
<dbReference type="EMBL" id="QJKD01000002">
    <property type="protein sequence ID" value="PXX56156.1"/>
    <property type="molecule type" value="Genomic_DNA"/>
</dbReference>